<evidence type="ECO:0000313" key="2">
    <source>
        <dbReference type="EMBL" id="ASS75149.1"/>
    </source>
</evidence>
<accession>A0A223D073</accession>
<sequence>MKRLCIIPCGSRKIWDQHPDFAGPAEAQHTYTGTLHKLCQAYAKKFFGDDWLILSAKHGLLRPEDIVSENYDVRFTSNNPLRHVSLQAFMRQVEEKGLTAYDDITILGGKKYTLIVPAIFGNTRTYHMPLQGCKGIGFMLQRLKRALAEGKELADDN</sequence>
<dbReference type="KEGG" id="tab:CIG75_09255"/>
<feature type="domain" description="DUF6884" evidence="1">
    <location>
        <begin position="23"/>
        <end position="144"/>
    </location>
</feature>
<reference evidence="2 3" key="1">
    <citation type="journal article" date="2015" name="Int. J. Syst. Evol. Microbiol.">
        <title>Tumebacillus algifaecis sp. nov., isolated from decomposing algal scum.</title>
        <authorList>
            <person name="Wu Y.F."/>
            <person name="Zhang B."/>
            <person name="Xing P."/>
            <person name="Wu Q.L."/>
            <person name="Liu S.J."/>
        </authorList>
    </citation>
    <scope>NUCLEOTIDE SEQUENCE [LARGE SCALE GENOMIC DNA]</scope>
    <source>
        <strain evidence="2 3">THMBR28</strain>
    </source>
</reference>
<gene>
    <name evidence="2" type="ORF">CIG75_09255</name>
</gene>
<proteinExistence type="predicted"/>
<dbReference type="Proteomes" id="UP000214688">
    <property type="component" value="Chromosome"/>
</dbReference>
<dbReference type="RefSeq" id="WP_094236398.1">
    <property type="nucleotide sequence ID" value="NZ_CP022657.1"/>
</dbReference>
<dbReference type="Pfam" id="PF21818">
    <property type="entry name" value="DUF6884"/>
    <property type="match status" value="1"/>
</dbReference>
<dbReference type="AlphaFoldDB" id="A0A223D073"/>
<dbReference type="EMBL" id="CP022657">
    <property type="protein sequence ID" value="ASS75149.1"/>
    <property type="molecule type" value="Genomic_DNA"/>
</dbReference>
<dbReference type="OrthoDB" id="2364857at2"/>
<evidence type="ECO:0000313" key="3">
    <source>
        <dbReference type="Proteomes" id="UP000214688"/>
    </source>
</evidence>
<dbReference type="InterPro" id="IPR049251">
    <property type="entry name" value="DUF6884"/>
</dbReference>
<name>A0A223D073_9BACL</name>
<organism evidence="2 3">
    <name type="scientific">Tumebacillus algifaecis</name>
    <dbReference type="NCBI Taxonomy" id="1214604"/>
    <lineage>
        <taxon>Bacteria</taxon>
        <taxon>Bacillati</taxon>
        <taxon>Bacillota</taxon>
        <taxon>Bacilli</taxon>
        <taxon>Bacillales</taxon>
        <taxon>Alicyclobacillaceae</taxon>
        <taxon>Tumebacillus</taxon>
    </lineage>
</organism>
<protein>
    <recommendedName>
        <fullName evidence="1">DUF6884 domain-containing protein</fullName>
    </recommendedName>
</protein>
<evidence type="ECO:0000259" key="1">
    <source>
        <dbReference type="Pfam" id="PF21818"/>
    </source>
</evidence>
<keyword evidence="3" id="KW-1185">Reference proteome</keyword>